<dbReference type="PANTHER" id="PTHR37423">
    <property type="entry name" value="SOLUBLE LYTIC MUREIN TRANSGLYCOSYLASE-RELATED"/>
    <property type="match status" value="1"/>
</dbReference>
<dbReference type="CDD" id="cd13401">
    <property type="entry name" value="Slt70-like"/>
    <property type="match status" value="1"/>
</dbReference>
<comment type="caution">
    <text evidence="6">The sequence shown here is derived from an EMBL/GenBank/DDBJ whole genome shotgun (WGS) entry which is preliminary data.</text>
</comment>
<dbReference type="InterPro" id="IPR023346">
    <property type="entry name" value="Lysozyme-like_dom_sf"/>
</dbReference>
<sequence>MPFLYKIFLGLGFISLTTSASIAANELPIKEQREIYEQSQRLLDNNHIDQYFQLRPHIAHYTLTPYLDYRVFLAELSDRTPQEVEQFMKDYRKFPFSNRIRGAYLDALVEKEDWARFAEFQQELPRMESYRCSYYYAQLQNEQQQSAFKGAESLWLSGNSVSGRCDELFEEWHMAGLRSDDLILQRMLLAYEKRNTSLLTYLAKMPSSDSAKKLAAWMVTLDKNPEQIISFVERYPATEFNQKVAALSVRKIARSDAQLAIDTLEQLDFDNQTSQQLADYIAYQLINTDNEVLAQWRDIALSHSDNVSWLERRVRLAIQQADWKGISYWIARLPESKQDDRRWQYWMARAEIETGHTQRGEQRLKTLLGARSFYSAAAAYHLDVPIEYYSAVTEVNLDDVKRYESTLTRIEELIELDKIAAAKSEWRWLLTRAYNEDKQTLAYYASQKRWHNLTVTATIEGRMWEHTALRFPVAHQWWFDFYAKQNEMDPITLMALARQESAMDIQARSPVGARGLMQIMPTTAQYTAKKYDINYAGAEELYDVGKNIEIGSHYLKGLLNQYDDNRIFAFAAYNAGPNRVRSWRERSNENIDVFSFIEAIPFKETRGYVQNVLMFETYYRNLMNESGPFLTPSEATLRY</sequence>
<dbReference type="EMBL" id="JAFEUM010000005">
    <property type="protein sequence ID" value="MBM7037555.1"/>
    <property type="molecule type" value="Genomic_DNA"/>
</dbReference>
<dbReference type="PANTHER" id="PTHR37423:SF5">
    <property type="entry name" value="SOLUBLE LYTIC MUREIN TRANSGLYCOSYLASE"/>
    <property type="match status" value="1"/>
</dbReference>
<organism evidence="6 7">
    <name type="scientific">Vibrio ulleungensis</name>
    <dbReference type="NCBI Taxonomy" id="2807619"/>
    <lineage>
        <taxon>Bacteria</taxon>
        <taxon>Pseudomonadati</taxon>
        <taxon>Pseudomonadota</taxon>
        <taxon>Gammaproteobacteria</taxon>
        <taxon>Vibrionales</taxon>
        <taxon>Vibrionaceae</taxon>
        <taxon>Vibrio</taxon>
    </lineage>
</organism>
<dbReference type="Pfam" id="PF14718">
    <property type="entry name" value="SLT_L"/>
    <property type="match status" value="1"/>
</dbReference>
<dbReference type="Pfam" id="PF01464">
    <property type="entry name" value="SLT"/>
    <property type="match status" value="1"/>
</dbReference>
<dbReference type="RefSeq" id="WP_205159068.1">
    <property type="nucleotide sequence ID" value="NZ_JAFEUM010000005.1"/>
</dbReference>
<dbReference type="InterPro" id="IPR008939">
    <property type="entry name" value="Lytic_TGlycosylase_superhlx_U"/>
</dbReference>
<comment type="similarity">
    <text evidence="1">Belongs to the transglycosylase Slt family.</text>
</comment>
<evidence type="ECO:0000256" key="3">
    <source>
        <dbReference type="SAM" id="SignalP"/>
    </source>
</evidence>
<feature type="domain" description="Transglycosylase SLT" evidence="4">
    <location>
        <begin position="480"/>
        <end position="589"/>
    </location>
</feature>
<reference evidence="6 7" key="1">
    <citation type="submission" date="2021-02" db="EMBL/GenBank/DDBJ databases">
        <authorList>
            <person name="Park J.-S."/>
        </authorList>
    </citation>
    <scope>NUCLEOTIDE SEQUENCE [LARGE SCALE GENOMIC DNA]</scope>
    <source>
        <strain evidence="6 7">188UL20-2</strain>
    </source>
</reference>
<evidence type="ECO:0000259" key="5">
    <source>
        <dbReference type="Pfam" id="PF14718"/>
    </source>
</evidence>
<dbReference type="Proteomes" id="UP000809621">
    <property type="component" value="Unassembled WGS sequence"/>
</dbReference>
<dbReference type="Gene3D" id="1.10.530.10">
    <property type="match status" value="1"/>
</dbReference>
<evidence type="ECO:0000256" key="2">
    <source>
        <dbReference type="ARBA" id="ARBA00022729"/>
    </source>
</evidence>
<keyword evidence="2 3" id="KW-0732">Signal</keyword>
<feature type="domain" description="Lytic transglycosylase superhelical linker" evidence="5">
    <location>
        <begin position="403"/>
        <end position="466"/>
    </location>
</feature>
<evidence type="ECO:0000313" key="6">
    <source>
        <dbReference type="EMBL" id="MBM7037555.1"/>
    </source>
</evidence>
<dbReference type="InterPro" id="IPR037061">
    <property type="entry name" value="Lytic_TGlycoase_superhlx_L_sf"/>
</dbReference>
<dbReference type="Gene3D" id="1.10.1240.20">
    <property type="entry name" value="Lytic transglycosylase, superhelical linker domain"/>
    <property type="match status" value="1"/>
</dbReference>
<proteinExistence type="inferred from homology"/>
<name>A0ABS2HJ61_9VIBR</name>
<dbReference type="Pfam" id="PF00760">
    <property type="entry name" value="Cucumo_coat"/>
    <property type="match status" value="1"/>
</dbReference>
<dbReference type="SUPFAM" id="SSF48435">
    <property type="entry name" value="Bacterial muramidases"/>
    <property type="match status" value="1"/>
</dbReference>
<dbReference type="InterPro" id="IPR008258">
    <property type="entry name" value="Transglycosylase_SLT_dom_1"/>
</dbReference>
<accession>A0ABS2HJ61</accession>
<feature type="chain" id="PRO_5046463777" evidence="3">
    <location>
        <begin position="24"/>
        <end position="639"/>
    </location>
</feature>
<dbReference type="Gene3D" id="1.25.20.10">
    <property type="entry name" value="Bacterial muramidases"/>
    <property type="match status" value="1"/>
</dbReference>
<dbReference type="InterPro" id="IPR012289">
    <property type="entry name" value="Lytic_TGlycosylase_superhlx_L"/>
</dbReference>
<gene>
    <name evidence="6" type="ORF">JQC93_14160</name>
</gene>
<evidence type="ECO:0000256" key="1">
    <source>
        <dbReference type="ARBA" id="ARBA00007734"/>
    </source>
</evidence>
<keyword evidence="7" id="KW-1185">Reference proteome</keyword>
<protein>
    <submittedName>
        <fullName evidence="6">Transglycosylase SLT domain-containing protein</fullName>
    </submittedName>
</protein>
<dbReference type="SUPFAM" id="SSF53955">
    <property type="entry name" value="Lysozyme-like"/>
    <property type="match status" value="1"/>
</dbReference>
<evidence type="ECO:0000313" key="7">
    <source>
        <dbReference type="Proteomes" id="UP000809621"/>
    </source>
</evidence>
<evidence type="ECO:0000259" key="4">
    <source>
        <dbReference type="Pfam" id="PF01464"/>
    </source>
</evidence>
<feature type="signal peptide" evidence="3">
    <location>
        <begin position="1"/>
        <end position="23"/>
    </location>
</feature>